<comment type="caution">
    <text evidence="1">The sequence shown here is derived from an EMBL/GenBank/DDBJ whole genome shotgun (WGS) entry which is preliminary data.</text>
</comment>
<proteinExistence type="predicted"/>
<accession>A0A9D9DK38</accession>
<evidence type="ECO:0000313" key="2">
    <source>
        <dbReference type="Proteomes" id="UP000823613"/>
    </source>
</evidence>
<evidence type="ECO:0008006" key="3">
    <source>
        <dbReference type="Google" id="ProtNLM"/>
    </source>
</evidence>
<dbReference type="PROSITE" id="PS51257">
    <property type="entry name" value="PROKAR_LIPOPROTEIN"/>
    <property type="match status" value="1"/>
</dbReference>
<reference evidence="1" key="2">
    <citation type="journal article" date="2021" name="PeerJ">
        <title>Extensive microbial diversity within the chicken gut microbiome revealed by metagenomics and culture.</title>
        <authorList>
            <person name="Gilroy R."/>
            <person name="Ravi A."/>
            <person name="Getino M."/>
            <person name="Pursley I."/>
            <person name="Horton D.L."/>
            <person name="Alikhan N.F."/>
            <person name="Baker D."/>
            <person name="Gharbi K."/>
            <person name="Hall N."/>
            <person name="Watson M."/>
            <person name="Adriaenssens E.M."/>
            <person name="Foster-Nyarko E."/>
            <person name="Jarju S."/>
            <person name="Secka A."/>
            <person name="Antonio M."/>
            <person name="Oren A."/>
            <person name="Chaudhuri R.R."/>
            <person name="La Ragione R."/>
            <person name="Hildebrand F."/>
            <person name="Pallen M.J."/>
        </authorList>
    </citation>
    <scope>NUCLEOTIDE SEQUENCE</scope>
    <source>
        <strain evidence="1">11159</strain>
    </source>
</reference>
<organism evidence="1 2">
    <name type="scientific">Candidatus Onthovivens merdipullorum</name>
    <dbReference type="NCBI Taxonomy" id="2840889"/>
    <lineage>
        <taxon>Bacteria</taxon>
        <taxon>Bacillati</taxon>
        <taxon>Bacillota</taxon>
        <taxon>Bacilli</taxon>
        <taxon>Bacillales</taxon>
        <taxon>Candidatus Onthovivens</taxon>
    </lineage>
</organism>
<gene>
    <name evidence="1" type="ORF">IAC58_06510</name>
</gene>
<protein>
    <recommendedName>
        <fullName evidence="3">Lipoprotein</fullName>
    </recommendedName>
</protein>
<sequence length="318" mass="36616">MRIKKLSFLSLIGIAVTSCGNTDYFLNDFNVGQGTGLVGEMVSYSYLWYGGGGAEAINDEKRNHTFEIEYSTIDDVVYACYIPTINISGYKQGLKNATEPYGCRFDEDDETVVDGKFLWLFQDTDNFPVEWIETTLDELLFKKDDKTLIFACEKQEATIKRDLFTEETLNKDITIYTMLDLIGDYENGKFKKIDRNTLEPGTIEWITLPQDFYNKMICSPYFTYPRLTECRVEITNTNGENVISLPIAYKVDNEYISLLEDIGYAFRTGDVYGNLKEDFKEKLLDTSEFKPYDVGNDRFGYYLASDVEEIIEKVNNLN</sequence>
<reference evidence="1" key="1">
    <citation type="submission" date="2020-10" db="EMBL/GenBank/DDBJ databases">
        <authorList>
            <person name="Gilroy R."/>
        </authorList>
    </citation>
    <scope>NUCLEOTIDE SEQUENCE</scope>
    <source>
        <strain evidence="1">11159</strain>
    </source>
</reference>
<evidence type="ECO:0000313" key="1">
    <source>
        <dbReference type="EMBL" id="MBO8428175.1"/>
    </source>
</evidence>
<name>A0A9D9DK38_9BACL</name>
<dbReference type="Proteomes" id="UP000823613">
    <property type="component" value="Unassembled WGS sequence"/>
</dbReference>
<dbReference type="EMBL" id="JADIMY010000123">
    <property type="protein sequence ID" value="MBO8428175.1"/>
    <property type="molecule type" value="Genomic_DNA"/>
</dbReference>
<dbReference type="AlphaFoldDB" id="A0A9D9DK38"/>